<proteinExistence type="predicted"/>
<dbReference type="InterPro" id="IPR000182">
    <property type="entry name" value="GNAT_dom"/>
</dbReference>
<evidence type="ECO:0000313" key="5">
    <source>
        <dbReference type="Proteomes" id="UP000321793"/>
    </source>
</evidence>
<dbReference type="AlphaFoldDB" id="A0A512T018"/>
<protein>
    <recommendedName>
        <fullName evidence="3">N-acetyltransferase domain-containing protein</fullName>
    </recommendedName>
</protein>
<dbReference type="InterPro" id="IPR012338">
    <property type="entry name" value="Beta-lactam/transpept-like"/>
</dbReference>
<dbReference type="InterPro" id="IPR016181">
    <property type="entry name" value="Acyl_CoA_acyltransferase"/>
</dbReference>
<dbReference type="GO" id="GO:0016747">
    <property type="term" value="F:acyltransferase activity, transferring groups other than amino-acyl groups"/>
    <property type="evidence" value="ECO:0007669"/>
    <property type="project" value="InterPro"/>
</dbReference>
<organism evidence="4 5">
    <name type="scientific">Knoellia locipacati</name>
    <dbReference type="NCBI Taxonomy" id="882824"/>
    <lineage>
        <taxon>Bacteria</taxon>
        <taxon>Bacillati</taxon>
        <taxon>Actinomycetota</taxon>
        <taxon>Actinomycetes</taxon>
        <taxon>Micrococcales</taxon>
        <taxon>Intrasporangiaceae</taxon>
        <taxon>Knoellia</taxon>
    </lineage>
</organism>
<dbReference type="PROSITE" id="PS51186">
    <property type="entry name" value="GNAT"/>
    <property type="match status" value="1"/>
</dbReference>
<reference evidence="4 5" key="1">
    <citation type="submission" date="2019-07" db="EMBL/GenBank/DDBJ databases">
        <title>Whole genome shotgun sequence of Knoellia locipacati NBRC 109775.</title>
        <authorList>
            <person name="Hosoyama A."/>
            <person name="Uohara A."/>
            <person name="Ohji S."/>
            <person name="Ichikawa N."/>
        </authorList>
    </citation>
    <scope>NUCLEOTIDE SEQUENCE [LARGE SCALE GENOMIC DNA]</scope>
    <source>
        <strain evidence="4 5">NBRC 109775</strain>
    </source>
</reference>
<comment type="caution">
    <text evidence="4">The sequence shown here is derived from an EMBL/GenBank/DDBJ whole genome shotgun (WGS) entry which is preliminary data.</text>
</comment>
<dbReference type="Pfam" id="PF00583">
    <property type="entry name" value="Acetyltransf_1"/>
    <property type="match status" value="1"/>
</dbReference>
<evidence type="ECO:0000256" key="2">
    <source>
        <dbReference type="SAM" id="MobiDB-lite"/>
    </source>
</evidence>
<dbReference type="InterPro" id="IPR050789">
    <property type="entry name" value="Diverse_Enzym_Activities"/>
</dbReference>
<evidence type="ECO:0000256" key="1">
    <source>
        <dbReference type="ARBA" id="ARBA00022801"/>
    </source>
</evidence>
<dbReference type="Gene3D" id="3.40.710.10">
    <property type="entry name" value="DD-peptidase/beta-lactamase superfamily"/>
    <property type="match status" value="1"/>
</dbReference>
<dbReference type="Gene3D" id="3.40.630.30">
    <property type="match status" value="1"/>
</dbReference>
<name>A0A512T018_9MICO</name>
<accession>A0A512T018</accession>
<dbReference type="InterPro" id="IPR001466">
    <property type="entry name" value="Beta-lactam-related"/>
</dbReference>
<dbReference type="OrthoDB" id="4281716at2"/>
<evidence type="ECO:0000313" key="4">
    <source>
        <dbReference type="EMBL" id="GEQ13567.1"/>
    </source>
</evidence>
<dbReference type="PANTHER" id="PTHR43283">
    <property type="entry name" value="BETA-LACTAMASE-RELATED"/>
    <property type="match status" value="1"/>
</dbReference>
<dbReference type="PANTHER" id="PTHR43283:SF11">
    <property type="entry name" value="BETA-LACTAMASE-RELATED DOMAIN-CONTAINING PROTEIN"/>
    <property type="match status" value="1"/>
</dbReference>
<keyword evidence="5" id="KW-1185">Reference proteome</keyword>
<feature type="region of interest" description="Disordered" evidence="2">
    <location>
        <begin position="340"/>
        <end position="370"/>
    </location>
</feature>
<sequence length="547" mass="57547">MTRLRVATRDDLAAVQDLFWECWTTSYAVFAPAEALARLPREDADALWSDALGQGETLVAVGGSDEVLGVVRFTAEDDRLAVHSLYVAPAAQGRGIGGLLLDAADAAAGEVSGSDLWVFTHNASARAFYEARGWRPDGGTRVDDRFGMPETHLTRTAPGHAARVLVGRGVCVCESENPPAGAVVGVWTPGREEVRAAGVRDTAGAPMTGDTVHDLASVTKLVTTCAVMSLVSAGRLDLDSPVSRHLAWSGPDPTVRELLQHRAGLLPWQPLHHVARRREDVLSLVPGLPRGGGTGEAFAYSDLSFITLGAVVEAVTGLGLDAAIRSMVTEPLGIGLHFRPGPGAVDAGDDAGPADAGHDASPTDTDDDDVAESALDEGWEERMIATGEPYPVHLTPATDLPPVPRRPGPVRGTVHDANAFHAMGGVSGHAGLFGSVPDLLQLGRALLDTRHGLWSEAVVAEFTTAGPDPLQGLGFRLRPLGEERAGGPRIAWHPGFTGIALGVRIGAEPAAVAMATNRHLHDGAPVPTDRLWERVLQAELLAEEAHR</sequence>
<dbReference type="SUPFAM" id="SSF55729">
    <property type="entry name" value="Acyl-CoA N-acyltransferases (Nat)"/>
    <property type="match status" value="1"/>
</dbReference>
<feature type="domain" description="N-acetyltransferase" evidence="3">
    <location>
        <begin position="2"/>
        <end position="158"/>
    </location>
</feature>
<dbReference type="Pfam" id="PF00144">
    <property type="entry name" value="Beta-lactamase"/>
    <property type="match status" value="1"/>
</dbReference>
<gene>
    <name evidence="4" type="ORF">KLO01_16140</name>
</gene>
<dbReference type="GO" id="GO:0016787">
    <property type="term" value="F:hydrolase activity"/>
    <property type="evidence" value="ECO:0007669"/>
    <property type="project" value="UniProtKB-KW"/>
</dbReference>
<dbReference type="RefSeq" id="WP_147063941.1">
    <property type="nucleotide sequence ID" value="NZ_BAABDN010000001.1"/>
</dbReference>
<feature type="compositionally biased region" description="Low complexity" evidence="2">
    <location>
        <begin position="340"/>
        <end position="355"/>
    </location>
</feature>
<dbReference type="SUPFAM" id="SSF56601">
    <property type="entry name" value="beta-lactamase/transpeptidase-like"/>
    <property type="match status" value="1"/>
</dbReference>
<evidence type="ECO:0000259" key="3">
    <source>
        <dbReference type="PROSITE" id="PS51186"/>
    </source>
</evidence>
<dbReference type="EMBL" id="BKBA01000006">
    <property type="protein sequence ID" value="GEQ13567.1"/>
    <property type="molecule type" value="Genomic_DNA"/>
</dbReference>
<keyword evidence="1" id="KW-0378">Hydrolase</keyword>
<dbReference type="Proteomes" id="UP000321793">
    <property type="component" value="Unassembled WGS sequence"/>
</dbReference>